<dbReference type="PRINTS" id="PR00356">
    <property type="entry name" value="ANTIFREEZEII"/>
</dbReference>
<dbReference type="PROSITE" id="PS00615">
    <property type="entry name" value="C_TYPE_LECTIN_1"/>
    <property type="match status" value="1"/>
</dbReference>
<dbReference type="Pfam" id="PF00059">
    <property type="entry name" value="Lectin_C"/>
    <property type="match status" value="1"/>
</dbReference>
<dbReference type="PROSITE" id="PS50041">
    <property type="entry name" value="C_TYPE_LECTIN_2"/>
    <property type="match status" value="1"/>
</dbReference>
<comment type="caution">
    <text evidence="3">The sequence shown here is derived from an EMBL/GenBank/DDBJ whole genome shotgun (WGS) entry which is preliminary data.</text>
</comment>
<reference evidence="3 4" key="1">
    <citation type="submission" date="2019-06" db="EMBL/GenBank/DDBJ databases">
        <title>A chromosome-scale genome assembly of the European perch, Perca fluviatilis.</title>
        <authorList>
            <person name="Roques C."/>
            <person name="Zahm M."/>
            <person name="Cabau C."/>
            <person name="Klopp C."/>
            <person name="Bouchez O."/>
            <person name="Donnadieu C."/>
            <person name="Kuhl H."/>
            <person name="Gislard M."/>
            <person name="Guendouz S."/>
            <person name="Journot L."/>
            <person name="Haffray P."/>
            <person name="Bestin A."/>
            <person name="Morvezen R."/>
            <person name="Feron R."/>
            <person name="Wen M."/>
            <person name="Jouanno E."/>
            <person name="Herpin A."/>
            <person name="Schartl M."/>
            <person name="Postlethwait J."/>
            <person name="Schaerlinger B."/>
            <person name="Chardard D."/>
            <person name="Lecocq T."/>
            <person name="Poncet C."/>
            <person name="Jaffrelo L."/>
            <person name="Lampietro C."/>
            <person name="Guiguen Y."/>
        </authorList>
    </citation>
    <scope>NUCLEOTIDE SEQUENCE [LARGE SCALE GENOMIC DNA]</scope>
    <source>
        <tissue evidence="3">Blood</tissue>
    </source>
</reference>
<name>A0A6A5F3V2_PERFL</name>
<dbReference type="PANTHER" id="PTHR22803">
    <property type="entry name" value="MANNOSE, PHOSPHOLIPASE, LECTIN RECEPTOR RELATED"/>
    <property type="match status" value="1"/>
</dbReference>
<dbReference type="SMART" id="SM00034">
    <property type="entry name" value="CLECT"/>
    <property type="match status" value="1"/>
</dbReference>
<sequence>MTQERMNALAMLSMEKRLVTEMTDFNQRVIEKFAGQEPIITSAKMASGFLFALLLCLSIGLSAASCYGQTSYPGSCPPGWTQFGSRCFSFNIQGKSWIDAENFCNSDGGNLASVHSEEEHEFLRTFINQVTGANQTSWIGAFDSVQEGVWMWSDGSIFDYKSWAWGQPDNKGGAENCLQMNYKGKNWNDGQCNKMSPFLCSMKL</sequence>
<dbReference type="Proteomes" id="UP000465112">
    <property type="component" value="Chromosome 12"/>
</dbReference>
<evidence type="ECO:0000259" key="2">
    <source>
        <dbReference type="PROSITE" id="PS50041"/>
    </source>
</evidence>
<dbReference type="InterPro" id="IPR001304">
    <property type="entry name" value="C-type_lectin-like"/>
</dbReference>
<gene>
    <name evidence="3" type="ORF">PFLUV_G00150180</name>
</gene>
<evidence type="ECO:0000313" key="3">
    <source>
        <dbReference type="EMBL" id="KAF1383044.1"/>
    </source>
</evidence>
<evidence type="ECO:0000313" key="4">
    <source>
        <dbReference type="Proteomes" id="UP000465112"/>
    </source>
</evidence>
<evidence type="ECO:0000256" key="1">
    <source>
        <dbReference type="ARBA" id="ARBA00023157"/>
    </source>
</evidence>
<protein>
    <recommendedName>
        <fullName evidence="2">C-type lectin domain-containing protein</fullName>
    </recommendedName>
</protein>
<dbReference type="InterPro" id="IPR050111">
    <property type="entry name" value="C-type_lectin/snaclec_domain"/>
</dbReference>
<keyword evidence="4" id="KW-1185">Reference proteome</keyword>
<dbReference type="EMBL" id="VHII01000012">
    <property type="protein sequence ID" value="KAF1383044.1"/>
    <property type="molecule type" value="Genomic_DNA"/>
</dbReference>
<accession>A0A6A5F3V2</accession>
<organism evidence="3 4">
    <name type="scientific">Perca fluviatilis</name>
    <name type="common">European perch</name>
    <dbReference type="NCBI Taxonomy" id="8168"/>
    <lineage>
        <taxon>Eukaryota</taxon>
        <taxon>Metazoa</taxon>
        <taxon>Chordata</taxon>
        <taxon>Craniata</taxon>
        <taxon>Vertebrata</taxon>
        <taxon>Euteleostomi</taxon>
        <taxon>Actinopterygii</taxon>
        <taxon>Neopterygii</taxon>
        <taxon>Teleostei</taxon>
        <taxon>Neoteleostei</taxon>
        <taxon>Acanthomorphata</taxon>
        <taxon>Eupercaria</taxon>
        <taxon>Perciformes</taxon>
        <taxon>Percoidei</taxon>
        <taxon>Percidae</taxon>
        <taxon>Percinae</taxon>
        <taxon>Perca</taxon>
    </lineage>
</organism>
<dbReference type="InterPro" id="IPR016186">
    <property type="entry name" value="C-type_lectin-like/link_sf"/>
</dbReference>
<dbReference type="SUPFAM" id="SSF56436">
    <property type="entry name" value="C-type lectin-like"/>
    <property type="match status" value="1"/>
</dbReference>
<proteinExistence type="predicted"/>
<dbReference type="Gene3D" id="3.10.100.10">
    <property type="entry name" value="Mannose-Binding Protein A, subunit A"/>
    <property type="match status" value="1"/>
</dbReference>
<dbReference type="InterPro" id="IPR018378">
    <property type="entry name" value="C-type_lectin_CS"/>
</dbReference>
<keyword evidence="1" id="KW-1015">Disulfide bond</keyword>
<feature type="domain" description="C-type lectin" evidence="2">
    <location>
        <begin position="83"/>
        <end position="201"/>
    </location>
</feature>
<dbReference type="AlphaFoldDB" id="A0A6A5F3V2"/>
<dbReference type="InterPro" id="IPR016187">
    <property type="entry name" value="CTDL_fold"/>
</dbReference>
<dbReference type="InterPro" id="IPR002353">
    <property type="entry name" value="AntifreezeII"/>
</dbReference>